<feature type="region of interest" description="Disordered" evidence="1">
    <location>
        <begin position="63"/>
        <end position="82"/>
    </location>
</feature>
<feature type="compositionally biased region" description="Low complexity" evidence="1">
    <location>
        <begin position="23"/>
        <end position="34"/>
    </location>
</feature>
<reference evidence="2 3" key="1">
    <citation type="journal article" date="2017" name="Curr. Biol.">
        <title>The Evolution of Venom by Co-option of Single-Copy Genes.</title>
        <authorList>
            <person name="Martinson E.O."/>
            <person name="Mrinalini"/>
            <person name="Kelkar Y.D."/>
            <person name="Chang C.H."/>
            <person name="Werren J.H."/>
        </authorList>
    </citation>
    <scope>NUCLEOTIDE SEQUENCE [LARGE SCALE GENOMIC DNA]</scope>
    <source>
        <strain evidence="2 3">Alberta</strain>
        <tissue evidence="2">Whole body</tissue>
    </source>
</reference>
<comment type="caution">
    <text evidence="2">The sequence shown here is derived from an EMBL/GenBank/DDBJ whole genome shotgun (WGS) entry which is preliminary data.</text>
</comment>
<feature type="non-terminal residue" evidence="2">
    <location>
        <position position="104"/>
    </location>
</feature>
<feature type="non-terminal residue" evidence="2">
    <location>
        <position position="1"/>
    </location>
</feature>
<gene>
    <name evidence="2" type="ORF">TSAR_008046</name>
</gene>
<sequence length="104" mass="11641">ERKGKRFLEEPAPPDKGRERVTASSSSLRRAAASSDRRTLFPIALSVLTRPISRLLLRSASRRAKAPEMTGTAAQKRRSSLKIPIQSHESKNILTTYFILLLLL</sequence>
<evidence type="ECO:0000313" key="3">
    <source>
        <dbReference type="Proteomes" id="UP000215335"/>
    </source>
</evidence>
<organism evidence="2 3">
    <name type="scientific">Trichomalopsis sarcophagae</name>
    <dbReference type="NCBI Taxonomy" id="543379"/>
    <lineage>
        <taxon>Eukaryota</taxon>
        <taxon>Metazoa</taxon>
        <taxon>Ecdysozoa</taxon>
        <taxon>Arthropoda</taxon>
        <taxon>Hexapoda</taxon>
        <taxon>Insecta</taxon>
        <taxon>Pterygota</taxon>
        <taxon>Neoptera</taxon>
        <taxon>Endopterygota</taxon>
        <taxon>Hymenoptera</taxon>
        <taxon>Apocrita</taxon>
        <taxon>Proctotrupomorpha</taxon>
        <taxon>Chalcidoidea</taxon>
        <taxon>Pteromalidae</taxon>
        <taxon>Pteromalinae</taxon>
        <taxon>Trichomalopsis</taxon>
    </lineage>
</organism>
<proteinExistence type="predicted"/>
<protein>
    <submittedName>
        <fullName evidence="2">Uncharacterized protein</fullName>
    </submittedName>
</protein>
<evidence type="ECO:0000256" key="1">
    <source>
        <dbReference type="SAM" id="MobiDB-lite"/>
    </source>
</evidence>
<dbReference type="AlphaFoldDB" id="A0A232F2C4"/>
<accession>A0A232F2C4</accession>
<feature type="compositionally biased region" description="Basic and acidic residues" evidence="1">
    <location>
        <begin position="1"/>
        <end position="21"/>
    </location>
</feature>
<keyword evidence="3" id="KW-1185">Reference proteome</keyword>
<dbReference type="EMBL" id="NNAY01001239">
    <property type="protein sequence ID" value="OXU24640.1"/>
    <property type="molecule type" value="Genomic_DNA"/>
</dbReference>
<feature type="region of interest" description="Disordered" evidence="1">
    <location>
        <begin position="1"/>
        <end position="36"/>
    </location>
</feature>
<evidence type="ECO:0000313" key="2">
    <source>
        <dbReference type="EMBL" id="OXU24640.1"/>
    </source>
</evidence>
<name>A0A232F2C4_9HYME</name>
<dbReference type="Proteomes" id="UP000215335">
    <property type="component" value="Unassembled WGS sequence"/>
</dbReference>